<name>A0A6M8EV53_9BACT</name>
<dbReference type="Proteomes" id="UP000503483">
    <property type="component" value="Chromosome"/>
</dbReference>
<organism evidence="2 3">
    <name type="scientific">Arcobacter acticola</name>
    <dbReference type="NCBI Taxonomy" id="1849015"/>
    <lineage>
        <taxon>Bacteria</taxon>
        <taxon>Pseudomonadati</taxon>
        <taxon>Campylobacterota</taxon>
        <taxon>Epsilonproteobacteria</taxon>
        <taxon>Campylobacterales</taxon>
        <taxon>Arcobacteraceae</taxon>
        <taxon>Arcobacter</taxon>
    </lineage>
</organism>
<keyword evidence="3" id="KW-1185">Reference proteome</keyword>
<evidence type="ECO:0000313" key="3">
    <source>
        <dbReference type="Proteomes" id="UP000503483"/>
    </source>
</evidence>
<feature type="transmembrane region" description="Helical" evidence="1">
    <location>
        <begin position="6"/>
        <end position="28"/>
    </location>
</feature>
<protein>
    <recommendedName>
        <fullName evidence="4">DUF1574 domain-containing protein</fullName>
    </recommendedName>
</protein>
<keyword evidence="1" id="KW-0472">Membrane</keyword>
<sequence length="377" mass="44183">MNSKKWIKIFIAYSFLCIIFIAGINFMIDPLKLFHQPYFFKDKLNSNMRLQAAGIINNYEFDSIILGTSMLENSSSIESSNILGGNFINISLSGSDFYERSFVLNYALEKNQIKKVIYSLDYSGLIESRMGTSDFMVDNFNYLYDDNYLNDFKQYLKLDSFKDILKTYLSKKANFDSPNEWFSNKSHSSRFGGIDNWFKAENNNQIKDAFKEISESINAIKNNETIVYSDIDDKISISKKYIDNYLLTSVINNPNTEFNLIIPPYSRIKNAIDAQYKKSDFIRLKESIKYLVEKSKDYPNLKIYGWGDRDFPDNIAYYKDLGHYSPEINSKMIYWIKENDGLITLHNVDNYLNIFEKKSLDYNLFEIGEKIENYLKK</sequence>
<dbReference type="KEGG" id="paco:AACT_1246"/>
<evidence type="ECO:0000313" key="2">
    <source>
        <dbReference type="EMBL" id="QKE28425.1"/>
    </source>
</evidence>
<dbReference type="AlphaFoldDB" id="A0A6M8EV53"/>
<evidence type="ECO:0008006" key="4">
    <source>
        <dbReference type="Google" id="ProtNLM"/>
    </source>
</evidence>
<keyword evidence="1" id="KW-0812">Transmembrane</keyword>
<dbReference type="EMBL" id="CP042652">
    <property type="protein sequence ID" value="QKE28425.1"/>
    <property type="molecule type" value="Genomic_DNA"/>
</dbReference>
<accession>A0A6M8EV53</accession>
<keyword evidence="1" id="KW-1133">Transmembrane helix</keyword>
<dbReference type="RefSeq" id="WP_172126001.1">
    <property type="nucleotide sequence ID" value="NZ_CP042652.1"/>
</dbReference>
<evidence type="ECO:0000256" key="1">
    <source>
        <dbReference type="SAM" id="Phobius"/>
    </source>
</evidence>
<gene>
    <name evidence="2" type="ORF">AACT_1246</name>
</gene>
<proteinExistence type="predicted"/>
<reference evidence="2 3" key="1">
    <citation type="submission" date="2019-08" db="EMBL/GenBank/DDBJ databases">
        <title>Complete genome sequence of Arcobacter acticola.</title>
        <authorList>
            <person name="Miller W."/>
        </authorList>
    </citation>
    <scope>NUCLEOTIDE SEQUENCE [LARGE SCALE GENOMIC DNA]</scope>
    <source>
        <strain evidence="2 3">KCTC 52212</strain>
    </source>
</reference>